<accession>A0ABQ4XA91</accession>
<reference evidence="1" key="2">
    <citation type="submission" date="2022-01" db="EMBL/GenBank/DDBJ databases">
        <authorList>
            <person name="Yamashiro T."/>
            <person name="Shiraishi A."/>
            <person name="Satake H."/>
            <person name="Nakayama K."/>
        </authorList>
    </citation>
    <scope>NUCLEOTIDE SEQUENCE</scope>
</reference>
<gene>
    <name evidence="1" type="ORF">Tco_0656959</name>
</gene>
<dbReference type="Proteomes" id="UP001151760">
    <property type="component" value="Unassembled WGS sequence"/>
</dbReference>
<dbReference type="EMBL" id="BQNB010009341">
    <property type="protein sequence ID" value="GJS62175.1"/>
    <property type="molecule type" value="Genomic_DNA"/>
</dbReference>
<organism evidence="1 2">
    <name type="scientific">Tanacetum coccineum</name>
    <dbReference type="NCBI Taxonomy" id="301880"/>
    <lineage>
        <taxon>Eukaryota</taxon>
        <taxon>Viridiplantae</taxon>
        <taxon>Streptophyta</taxon>
        <taxon>Embryophyta</taxon>
        <taxon>Tracheophyta</taxon>
        <taxon>Spermatophyta</taxon>
        <taxon>Magnoliopsida</taxon>
        <taxon>eudicotyledons</taxon>
        <taxon>Gunneridae</taxon>
        <taxon>Pentapetalae</taxon>
        <taxon>asterids</taxon>
        <taxon>campanulids</taxon>
        <taxon>Asterales</taxon>
        <taxon>Asteraceae</taxon>
        <taxon>Asteroideae</taxon>
        <taxon>Anthemideae</taxon>
        <taxon>Anthemidinae</taxon>
        <taxon>Tanacetum</taxon>
    </lineage>
</organism>
<name>A0ABQ4XA91_9ASTR</name>
<keyword evidence="2" id="KW-1185">Reference proteome</keyword>
<evidence type="ECO:0000313" key="1">
    <source>
        <dbReference type="EMBL" id="GJS62175.1"/>
    </source>
</evidence>
<sequence length="102" mass="11668">MIFQAGDFHPDALTKSAQKVKFLIKSVTSQDVETTSKFPTNTVRIKQRRRHQDLRRHQNSRLKEVLRRFDAGFLDSGGGGGKKKQSNNNVSFGRGWILVQLR</sequence>
<evidence type="ECO:0000313" key="2">
    <source>
        <dbReference type="Proteomes" id="UP001151760"/>
    </source>
</evidence>
<reference evidence="1" key="1">
    <citation type="journal article" date="2022" name="Int. J. Mol. Sci.">
        <title>Draft Genome of Tanacetum Coccineum: Genomic Comparison of Closely Related Tanacetum-Family Plants.</title>
        <authorList>
            <person name="Yamashiro T."/>
            <person name="Shiraishi A."/>
            <person name="Nakayama K."/>
            <person name="Satake H."/>
        </authorList>
    </citation>
    <scope>NUCLEOTIDE SEQUENCE</scope>
</reference>
<proteinExistence type="predicted"/>
<comment type="caution">
    <text evidence="1">The sequence shown here is derived from an EMBL/GenBank/DDBJ whole genome shotgun (WGS) entry which is preliminary data.</text>
</comment>
<protein>
    <submittedName>
        <fullName evidence="1">Uncharacterized protein</fullName>
    </submittedName>
</protein>